<accession>A0A0P7Z8S1</accession>
<dbReference type="CDD" id="cd07043">
    <property type="entry name" value="STAS_anti-anti-sigma_factors"/>
    <property type="match status" value="1"/>
</dbReference>
<dbReference type="Proteomes" id="UP000050416">
    <property type="component" value="Unassembled WGS sequence"/>
</dbReference>
<dbReference type="PANTHER" id="PTHR35849">
    <property type="entry name" value="BLR2341 PROTEIN"/>
    <property type="match status" value="1"/>
</dbReference>
<proteinExistence type="predicted"/>
<dbReference type="InterPro" id="IPR052746">
    <property type="entry name" value="MlaB_ABC_Transporter"/>
</dbReference>
<feature type="domain" description="STAS" evidence="1">
    <location>
        <begin position="13"/>
        <end position="93"/>
    </location>
</feature>
<dbReference type="STRING" id="1305731.GCA_000934705_00619"/>
<gene>
    <name evidence="2" type="ORF">HLUCCX14_10095</name>
</gene>
<dbReference type="Gene3D" id="3.30.750.24">
    <property type="entry name" value="STAS domain"/>
    <property type="match status" value="1"/>
</dbReference>
<comment type="caution">
    <text evidence="2">The sequence shown here is derived from an EMBL/GenBank/DDBJ whole genome shotgun (WGS) entry which is preliminary data.</text>
</comment>
<dbReference type="InterPro" id="IPR036513">
    <property type="entry name" value="STAS_dom_sf"/>
</dbReference>
<sequence length="93" mass="10043">MQDFLNKTDESAFELSGELTIYNAEALKKSLAPVFDLADARLSVDCTGIKEIDGAGLQVLLVCRNHSMANGGELLLTNVPEVMQQLFDVVGAE</sequence>
<dbReference type="AlphaFoldDB" id="A0A0P7Z8S1"/>
<dbReference type="Pfam" id="PF13466">
    <property type="entry name" value="STAS_2"/>
    <property type="match status" value="1"/>
</dbReference>
<dbReference type="PANTHER" id="PTHR35849:SF2">
    <property type="entry name" value="BLR2341 PROTEIN"/>
    <property type="match status" value="1"/>
</dbReference>
<dbReference type="PATRIC" id="fig|1305731.5.peg.470"/>
<evidence type="ECO:0000259" key="1">
    <source>
        <dbReference type="PROSITE" id="PS50801"/>
    </source>
</evidence>
<reference evidence="2 3" key="1">
    <citation type="submission" date="2015-09" db="EMBL/GenBank/DDBJ databases">
        <title>Identification and resolution of microdiversity through metagenomic sequencing of parallel consortia.</title>
        <authorList>
            <person name="Nelson W.C."/>
            <person name="Romine M.F."/>
            <person name="Lindemann S.R."/>
        </authorList>
    </citation>
    <scope>NUCLEOTIDE SEQUENCE [LARGE SCALE GENOMIC DNA]</scope>
    <source>
        <strain evidence="2">HL-55</strain>
    </source>
</reference>
<evidence type="ECO:0000313" key="3">
    <source>
        <dbReference type="Proteomes" id="UP000050416"/>
    </source>
</evidence>
<evidence type="ECO:0000313" key="2">
    <source>
        <dbReference type="EMBL" id="KPQ28481.1"/>
    </source>
</evidence>
<dbReference type="OrthoDB" id="3296574at2"/>
<dbReference type="InterPro" id="IPR002645">
    <property type="entry name" value="STAS_dom"/>
</dbReference>
<protein>
    <submittedName>
        <fullName evidence="2">Anti-anti-sigma regulatory factor (Antagonist of anti-sigma factor)</fullName>
    </submittedName>
</protein>
<name>A0A0P7Z8S1_9GAMM</name>
<dbReference type="PROSITE" id="PS50801">
    <property type="entry name" value="STAS"/>
    <property type="match status" value="1"/>
</dbReference>
<dbReference type="InterPro" id="IPR058548">
    <property type="entry name" value="MlaB-like_STAS"/>
</dbReference>
<dbReference type="EMBL" id="LJZQ01000014">
    <property type="protein sequence ID" value="KPQ28481.1"/>
    <property type="molecule type" value="Genomic_DNA"/>
</dbReference>
<organism evidence="2 3">
    <name type="scientific">Marinobacter excellens HL-55</name>
    <dbReference type="NCBI Taxonomy" id="1305731"/>
    <lineage>
        <taxon>Bacteria</taxon>
        <taxon>Pseudomonadati</taxon>
        <taxon>Pseudomonadota</taxon>
        <taxon>Gammaproteobacteria</taxon>
        <taxon>Pseudomonadales</taxon>
        <taxon>Marinobacteraceae</taxon>
        <taxon>Marinobacter</taxon>
    </lineage>
</organism>
<dbReference type="SUPFAM" id="SSF52091">
    <property type="entry name" value="SpoIIaa-like"/>
    <property type="match status" value="1"/>
</dbReference>